<dbReference type="PANTHER" id="PTHR42943">
    <property type="entry name" value="GLUTATHIONE S-TRANSFERASE KAPPA"/>
    <property type="match status" value="1"/>
</dbReference>
<dbReference type="SUPFAM" id="SSF52833">
    <property type="entry name" value="Thioredoxin-like"/>
    <property type="match status" value="1"/>
</dbReference>
<comment type="catalytic activity">
    <reaction evidence="1">
        <text>2-hydroxychromene-2-carboxylate = (3E)-4-(2-hydroxyphenyl)-2-oxobut-3-enoate</text>
        <dbReference type="Rhea" id="RHEA:27401"/>
        <dbReference type="ChEBI" id="CHEBI:59350"/>
        <dbReference type="ChEBI" id="CHEBI:59353"/>
        <dbReference type="EC" id="5.99.1.4"/>
    </reaction>
</comment>
<dbReference type="PIRSF" id="PIRSF006386">
    <property type="entry name" value="HCCAis_GSTk"/>
    <property type="match status" value="1"/>
</dbReference>
<accession>A0ABY7VXF4</accession>
<keyword evidence="1" id="KW-0413">Isomerase</keyword>
<evidence type="ECO:0000256" key="1">
    <source>
        <dbReference type="PIRNR" id="PIRNR006386"/>
    </source>
</evidence>
<dbReference type="EC" id="5.99.1.4" evidence="1"/>
<evidence type="ECO:0000313" key="3">
    <source>
        <dbReference type="EMBL" id="WDE97466.1"/>
    </source>
</evidence>
<dbReference type="EMBL" id="CP117812">
    <property type="protein sequence ID" value="WDE97466.1"/>
    <property type="molecule type" value="Genomic_DNA"/>
</dbReference>
<evidence type="ECO:0000313" key="4">
    <source>
        <dbReference type="Proteomes" id="UP001214250"/>
    </source>
</evidence>
<evidence type="ECO:0000259" key="2">
    <source>
        <dbReference type="Pfam" id="PF01323"/>
    </source>
</evidence>
<dbReference type="Proteomes" id="UP001214250">
    <property type="component" value="Chromosome 2"/>
</dbReference>
<reference evidence="3 4" key="1">
    <citation type="submission" date="2023-02" db="EMBL/GenBank/DDBJ databases">
        <title>Genome sequence of Lentisphaera profundi SAORIC-696.</title>
        <authorList>
            <person name="Kim e."/>
            <person name="Cho J.-C."/>
            <person name="Choi A."/>
            <person name="Kang I."/>
        </authorList>
    </citation>
    <scope>NUCLEOTIDE SEQUENCE [LARGE SCALE GENOMIC DNA]</scope>
    <source>
        <strain evidence="3 4">SAORIC-696</strain>
    </source>
</reference>
<protein>
    <recommendedName>
        <fullName evidence="1">2-hydroxychromene-2-carboxylate isomerase</fullName>
        <ecNumber evidence="1">5.99.1.4</ecNumber>
    </recommendedName>
</protein>
<dbReference type="RefSeq" id="WP_274151872.1">
    <property type="nucleotide sequence ID" value="NZ_CP117812.1"/>
</dbReference>
<dbReference type="InterPro" id="IPR036249">
    <property type="entry name" value="Thioredoxin-like_sf"/>
</dbReference>
<comment type="similarity">
    <text evidence="1">Belongs to the GST superfamily. NadH family.</text>
</comment>
<dbReference type="PANTHER" id="PTHR42943:SF4">
    <property type="entry name" value="C2H2-TYPE DOMAIN-CONTAINING PROTEIN"/>
    <property type="match status" value="1"/>
</dbReference>
<feature type="domain" description="DSBA-like thioredoxin" evidence="2">
    <location>
        <begin position="4"/>
        <end position="196"/>
    </location>
</feature>
<gene>
    <name evidence="3" type="ORF">PQO03_16690</name>
</gene>
<sequence>MSKIEVFYDIISPYSFLALELIEKQGLKAKHEIILTPVVLGSLLQSTGNPGPAGIEIKRGEALRDCCMQAQLQGVKLMGPPSHPFNNLTLLRFINCIEDLDERYKVAIALNRACWSESKDLSTDEHIQSVLKDLGMMKAEWEDIYLFIKENKGRQVLKQATARALELKVFGVPTFRIDDEINFWGSDRFDLINDYIEKPEYYRFDAYKRMLNIESGM</sequence>
<organism evidence="3 4">
    <name type="scientific">Lentisphaera profundi</name>
    <dbReference type="NCBI Taxonomy" id="1658616"/>
    <lineage>
        <taxon>Bacteria</taxon>
        <taxon>Pseudomonadati</taxon>
        <taxon>Lentisphaerota</taxon>
        <taxon>Lentisphaeria</taxon>
        <taxon>Lentisphaerales</taxon>
        <taxon>Lentisphaeraceae</taxon>
        <taxon>Lentisphaera</taxon>
    </lineage>
</organism>
<dbReference type="InterPro" id="IPR001853">
    <property type="entry name" value="DSBA-like_thioredoxin_dom"/>
</dbReference>
<dbReference type="InterPro" id="IPR014440">
    <property type="entry name" value="HCCAis_GSTk"/>
</dbReference>
<dbReference type="InterPro" id="IPR051924">
    <property type="entry name" value="GST_Kappa/NadH"/>
</dbReference>
<dbReference type="Pfam" id="PF01323">
    <property type="entry name" value="DSBA"/>
    <property type="match status" value="1"/>
</dbReference>
<name>A0ABY7VXF4_9BACT</name>
<proteinExistence type="inferred from homology"/>
<dbReference type="Gene3D" id="3.40.30.10">
    <property type="entry name" value="Glutaredoxin"/>
    <property type="match status" value="1"/>
</dbReference>
<keyword evidence="4" id="KW-1185">Reference proteome</keyword>